<dbReference type="AlphaFoldDB" id="A0A559TAD0"/>
<dbReference type="SUPFAM" id="SSF51366">
    <property type="entry name" value="Ribulose-phoshate binding barrel"/>
    <property type="match status" value="1"/>
</dbReference>
<evidence type="ECO:0000313" key="2">
    <source>
        <dbReference type="EMBL" id="TVZ71572.1"/>
    </source>
</evidence>
<organism evidence="2">
    <name type="scientific">Serratia fonticola</name>
    <dbReference type="NCBI Taxonomy" id="47917"/>
    <lineage>
        <taxon>Bacteria</taxon>
        <taxon>Pseudomonadati</taxon>
        <taxon>Pseudomonadota</taxon>
        <taxon>Gammaproteobacteria</taxon>
        <taxon>Enterobacterales</taxon>
        <taxon>Yersiniaceae</taxon>
        <taxon>Serratia</taxon>
    </lineage>
</organism>
<sequence>MSTLALLGKGRCSIGVIHIPPFPTSFRRPKGSFEELLDYCERCARRLEEAGFDALLLQNVGDEPTHLAAPPETVAYMTLVGDRVRKAVSLPLGISLLNHDGKSPLAIAKAIGADFVRLKTYVGVMVKMTGLLNGCYYEAVKYRREIQAENIALFADIFDREGQPLGAVDLVEMAHFAEYSCMADALILTGRSKEETSQMLQAVAEKVSLPLIVGGGVNAGSAGILKSLCKGFIIGAAVKEQADDFSEISTEKATRLVASIKLP</sequence>
<dbReference type="InterPro" id="IPR005137">
    <property type="entry name" value="BtpA"/>
</dbReference>
<dbReference type="InterPro" id="IPR011060">
    <property type="entry name" value="RibuloseP-bd_barrel"/>
</dbReference>
<evidence type="ECO:0000256" key="1">
    <source>
        <dbReference type="ARBA" id="ARBA00006007"/>
    </source>
</evidence>
<dbReference type="PANTHER" id="PTHR21381">
    <property type="entry name" value="ZGC:162297"/>
    <property type="match status" value="1"/>
</dbReference>
<dbReference type="EMBL" id="VISQ01000001">
    <property type="protein sequence ID" value="TVZ71572.1"/>
    <property type="molecule type" value="Genomic_DNA"/>
</dbReference>
<dbReference type="Pfam" id="PF03437">
    <property type="entry name" value="BtpA"/>
    <property type="match status" value="1"/>
</dbReference>
<evidence type="ECO:0008006" key="3">
    <source>
        <dbReference type="Google" id="ProtNLM"/>
    </source>
</evidence>
<protein>
    <recommendedName>
        <fullName evidence="3">BtpA family membrane complex biogenesis protein</fullName>
    </recommendedName>
</protein>
<comment type="similarity">
    <text evidence="1">Belongs to the BtpA family.</text>
</comment>
<proteinExistence type="inferred from homology"/>
<dbReference type="OrthoDB" id="9791357at2"/>
<gene>
    <name evidence="2" type="ORF">FHU10_4204</name>
</gene>
<comment type="caution">
    <text evidence="2">The sequence shown here is derived from an EMBL/GenBank/DDBJ whole genome shotgun (WGS) entry which is preliminary data.</text>
</comment>
<dbReference type="PANTHER" id="PTHR21381:SF3">
    <property type="entry name" value="SGC REGION PROTEIN SGCQ-RELATED"/>
    <property type="match status" value="1"/>
</dbReference>
<dbReference type="InterPro" id="IPR013785">
    <property type="entry name" value="Aldolase_TIM"/>
</dbReference>
<accession>A0A559TAD0</accession>
<reference evidence="2" key="1">
    <citation type="submission" date="2019-06" db="EMBL/GenBank/DDBJ databases">
        <authorList>
            <person name="Deangelis K."/>
            <person name="Huntemann M."/>
            <person name="Clum A."/>
            <person name="Pillay M."/>
            <person name="Palaniappan K."/>
            <person name="Varghese N."/>
            <person name="Mikhailova N."/>
            <person name="Stamatis D."/>
            <person name="Reddy T."/>
            <person name="Daum C."/>
            <person name="Shapiro N."/>
            <person name="Ivanova N."/>
            <person name="Kyrpides N."/>
            <person name="Woyke T."/>
        </authorList>
    </citation>
    <scope>NUCLEOTIDE SEQUENCE [LARGE SCALE GENOMIC DNA]</scope>
    <source>
        <strain evidence="2">128R</strain>
    </source>
</reference>
<dbReference type="NCBIfam" id="TIGR00259">
    <property type="entry name" value="thylakoid_BtpA"/>
    <property type="match status" value="1"/>
</dbReference>
<reference evidence="2" key="2">
    <citation type="submission" date="2019-08" db="EMBL/GenBank/DDBJ databases">
        <title>Investigation of anaerobic lignin degradation for improved lignocellulosic biofuels.</title>
        <authorList>
            <person name="Deangelis K.PhD."/>
        </authorList>
    </citation>
    <scope>NUCLEOTIDE SEQUENCE [LARGE SCALE GENOMIC DNA]</scope>
    <source>
        <strain evidence="2">128R</strain>
    </source>
</reference>
<dbReference type="PIRSF" id="PIRSF005956">
    <property type="entry name" value="BtpA"/>
    <property type="match status" value="1"/>
</dbReference>
<name>A0A559TAD0_SERFO</name>
<dbReference type="Gene3D" id="3.20.20.70">
    <property type="entry name" value="Aldolase class I"/>
    <property type="match status" value="1"/>
</dbReference>